<dbReference type="AlphaFoldDB" id="A0A9P7KKP8"/>
<organism evidence="8 9">
    <name type="scientific">Sphagnurus paluster</name>
    <dbReference type="NCBI Taxonomy" id="117069"/>
    <lineage>
        <taxon>Eukaryota</taxon>
        <taxon>Fungi</taxon>
        <taxon>Dikarya</taxon>
        <taxon>Basidiomycota</taxon>
        <taxon>Agaricomycotina</taxon>
        <taxon>Agaricomycetes</taxon>
        <taxon>Agaricomycetidae</taxon>
        <taxon>Agaricales</taxon>
        <taxon>Tricholomatineae</taxon>
        <taxon>Lyophyllaceae</taxon>
        <taxon>Sphagnurus</taxon>
    </lineage>
</organism>
<evidence type="ECO:0000256" key="3">
    <source>
        <dbReference type="ARBA" id="ARBA00022448"/>
    </source>
</evidence>
<dbReference type="PANTHER" id="PTHR11660:SF57">
    <property type="entry name" value="SOLUTE CARRIER FAMILY 40 MEMBER"/>
    <property type="match status" value="1"/>
</dbReference>
<keyword evidence="7" id="KW-0406">Ion transport</keyword>
<feature type="transmembrane region" description="Helical" evidence="7">
    <location>
        <begin position="297"/>
        <end position="317"/>
    </location>
</feature>
<feature type="transmembrane region" description="Helical" evidence="7">
    <location>
        <begin position="273"/>
        <end position="291"/>
    </location>
</feature>
<sequence>MSSTPLLSASSQEVEDSSGSHVASIKRDLFISHFLSTWNSRVFELGAVLYLASIFPGSLLPVSVYALARSSFAIFLSPVIGRHIDVANRLQVVRFSIVAQRLVISVSCVIFWLLYNEPPITRNATLGLLALLACIEKLCAIANLVAVERDWVVVIAGEDTQALRGLNSQMRRIDLTCKLAGPLFISLIEGVSTEKAILVTLAMNVASLPVEYYTIKRVYDTVPGLQRTTISGASSPSQGGWWQQLSTAVSTSFQDLDTYIHHRAFMPSFAGSLLYLTVLSFSGQMVTYLLSVGWTSAHIGIARTASVAFEISATWLAPEVMSRIGPIRAGIWFVSWQMTCLGLGAAVFWNAESRGMSAGGLVCGTILSRVGLWGFDLSTQVIVQEEVEATRRGSFSSMESSWQNAFELCSYAMTMVFFRPAQFRWPVLRNIFANEKETGKEFMGADAARLAMQKAEQTVRVYAWRKNNAPPIVVEFQDKFTWPHFVLNDDVLVDLELAPAKAIQLYRPSLGLWVKIKTGHVLDVNDNIPVLVKSMDVTACIDFSRHMETVLEAVKSPELRDAFRVKLRNEVNKNHTTLLEQMFMNSQIAMGMDTRKPLAKLPLSSHEPSPPLRPPPPPLIKAVDLLTEFYYKSRLSAPTDKFDKSSM</sequence>
<comment type="subcellular location">
    <subcellularLocation>
        <location evidence="1 7">Membrane</location>
        <topology evidence="1 7">Multi-pass membrane protein</topology>
    </subcellularLocation>
</comment>
<feature type="transmembrane region" description="Helical" evidence="7">
    <location>
        <begin position="92"/>
        <end position="114"/>
    </location>
</feature>
<evidence type="ECO:0000256" key="6">
    <source>
        <dbReference type="ARBA" id="ARBA00023136"/>
    </source>
</evidence>
<keyword evidence="3 7" id="KW-0813">Transport</keyword>
<reference evidence="8" key="1">
    <citation type="submission" date="2021-02" db="EMBL/GenBank/DDBJ databases">
        <authorList>
            <person name="Nieuwenhuis M."/>
            <person name="Van De Peppel L.J.J."/>
        </authorList>
    </citation>
    <scope>NUCLEOTIDE SEQUENCE</scope>
    <source>
        <strain evidence="8">D49</strain>
    </source>
</reference>
<name>A0A9P7KKP8_9AGAR</name>
<feature type="transmembrane region" description="Helical" evidence="7">
    <location>
        <begin position="329"/>
        <end position="349"/>
    </location>
</feature>
<comment type="function">
    <text evidence="7">May be involved in iron transport and iron homeostasis.</text>
</comment>
<evidence type="ECO:0000256" key="7">
    <source>
        <dbReference type="RuleBase" id="RU365065"/>
    </source>
</evidence>
<keyword evidence="5 7" id="KW-1133">Transmembrane helix</keyword>
<dbReference type="GO" id="GO:0005381">
    <property type="term" value="F:iron ion transmembrane transporter activity"/>
    <property type="evidence" value="ECO:0007669"/>
    <property type="project" value="UniProtKB-UniRule"/>
</dbReference>
<comment type="caution">
    <text evidence="7">Lacks conserved residue(s) required for the propagation of feature annotation.</text>
</comment>
<keyword evidence="4 7" id="KW-0812">Transmembrane</keyword>
<gene>
    <name evidence="8" type="ORF">H0H81_006829</name>
</gene>
<comment type="caution">
    <text evidence="8">The sequence shown here is derived from an EMBL/GenBank/DDBJ whole genome shotgun (WGS) entry which is preliminary data.</text>
</comment>
<dbReference type="GO" id="GO:0016020">
    <property type="term" value="C:membrane"/>
    <property type="evidence" value="ECO:0007669"/>
    <property type="project" value="UniProtKB-SubCell"/>
</dbReference>
<keyword evidence="6 7" id="KW-0472">Membrane</keyword>
<evidence type="ECO:0000313" key="8">
    <source>
        <dbReference type="EMBL" id="KAG5651945.1"/>
    </source>
</evidence>
<evidence type="ECO:0000256" key="1">
    <source>
        <dbReference type="ARBA" id="ARBA00004141"/>
    </source>
</evidence>
<protein>
    <recommendedName>
        <fullName evidence="7">Solute carrier family 40 member</fullName>
    </recommendedName>
</protein>
<evidence type="ECO:0000256" key="5">
    <source>
        <dbReference type="ARBA" id="ARBA00022989"/>
    </source>
</evidence>
<dbReference type="EMBL" id="JABCKI010000179">
    <property type="protein sequence ID" value="KAG5651945.1"/>
    <property type="molecule type" value="Genomic_DNA"/>
</dbReference>
<comment type="similarity">
    <text evidence="2 7">Belongs to the ferroportin (FP) (TC 2.A.100) family. SLC40A subfamily.</text>
</comment>
<evidence type="ECO:0000256" key="2">
    <source>
        <dbReference type="ARBA" id="ARBA00006279"/>
    </source>
</evidence>
<dbReference type="Proteomes" id="UP000717328">
    <property type="component" value="Unassembled WGS sequence"/>
</dbReference>
<dbReference type="CDD" id="cd17480">
    <property type="entry name" value="MFS_SLC40A1_like"/>
    <property type="match status" value="1"/>
</dbReference>
<dbReference type="InterPro" id="IPR009716">
    <property type="entry name" value="Ferroportin-1"/>
</dbReference>
<reference evidence="8" key="2">
    <citation type="submission" date="2021-10" db="EMBL/GenBank/DDBJ databases">
        <title>Phylogenomics reveals ancestral predisposition of the termite-cultivated fungus Termitomyces towards a domesticated lifestyle.</title>
        <authorList>
            <person name="Auxier B."/>
            <person name="Grum-Grzhimaylo A."/>
            <person name="Cardenas M.E."/>
            <person name="Lodge J.D."/>
            <person name="Laessoe T."/>
            <person name="Pedersen O."/>
            <person name="Smith M.E."/>
            <person name="Kuyper T.W."/>
            <person name="Franco-Molano E.A."/>
            <person name="Baroni T.J."/>
            <person name="Aanen D.K."/>
        </authorList>
    </citation>
    <scope>NUCLEOTIDE SEQUENCE</scope>
    <source>
        <strain evidence="8">D49</strain>
    </source>
</reference>
<accession>A0A9P7KKP8</accession>
<feature type="transmembrane region" description="Helical" evidence="7">
    <location>
        <begin position="126"/>
        <end position="146"/>
    </location>
</feature>
<dbReference type="SUPFAM" id="SSF103473">
    <property type="entry name" value="MFS general substrate transporter"/>
    <property type="match status" value="1"/>
</dbReference>
<dbReference type="OrthoDB" id="648861at2759"/>
<keyword evidence="9" id="KW-1185">Reference proteome</keyword>
<dbReference type="InterPro" id="IPR036259">
    <property type="entry name" value="MFS_trans_sf"/>
</dbReference>
<feature type="transmembrane region" description="Helical" evidence="7">
    <location>
        <begin position="47"/>
        <end position="68"/>
    </location>
</feature>
<dbReference type="Pfam" id="PF06963">
    <property type="entry name" value="FPN1"/>
    <property type="match status" value="1"/>
</dbReference>
<proteinExistence type="inferred from homology"/>
<evidence type="ECO:0000313" key="9">
    <source>
        <dbReference type="Proteomes" id="UP000717328"/>
    </source>
</evidence>
<dbReference type="PANTHER" id="PTHR11660">
    <property type="entry name" value="SOLUTE CARRIER FAMILY 40 MEMBER"/>
    <property type="match status" value="1"/>
</dbReference>
<evidence type="ECO:0000256" key="4">
    <source>
        <dbReference type="ARBA" id="ARBA00022692"/>
    </source>
</evidence>